<dbReference type="EMBL" id="JABZGU010000217">
    <property type="protein sequence ID" value="MBF4803444.1"/>
    <property type="molecule type" value="Genomic_DNA"/>
</dbReference>
<dbReference type="Proteomes" id="UP000787322">
    <property type="component" value="Unassembled WGS sequence"/>
</dbReference>
<evidence type="ECO:0000313" key="1">
    <source>
        <dbReference type="EMBL" id="MBF4803444.1"/>
    </source>
</evidence>
<proteinExistence type="predicted"/>
<feature type="non-terminal residue" evidence="1">
    <location>
        <position position="1"/>
    </location>
</feature>
<reference evidence="1" key="1">
    <citation type="submission" date="2020-04" db="EMBL/GenBank/DDBJ databases">
        <title>Deep metagenomics examines the oral microbiome during advanced dental caries in children, revealing novel taxa and co-occurrences with host molecules.</title>
        <authorList>
            <person name="Baker J.L."/>
            <person name="Morton J.T."/>
            <person name="Dinis M."/>
            <person name="Alvarez R."/>
            <person name="Tran N.C."/>
            <person name="Knight R."/>
            <person name="Edlund A."/>
        </authorList>
    </citation>
    <scope>NUCLEOTIDE SEQUENCE</scope>
    <source>
        <strain evidence="1">JCVI_3_bin.11</strain>
    </source>
</reference>
<sequence length="68" mass="7487">SMEPLGLRTLSRVHVVNDEIAARIVDAYDNLQQLLHVAENDTSSLKSLGVENPGALANSLRRMWGKSE</sequence>
<evidence type="ECO:0000313" key="2">
    <source>
        <dbReference type="Proteomes" id="UP000787322"/>
    </source>
</evidence>
<dbReference type="AlphaFoldDB" id="A0A9D5X4N6"/>
<comment type="caution">
    <text evidence="1">The sequence shown here is derived from an EMBL/GenBank/DDBJ whole genome shotgun (WGS) entry which is preliminary data.</text>
</comment>
<protein>
    <submittedName>
        <fullName evidence="1">DNA integrity scanning protein DisA</fullName>
    </submittedName>
</protein>
<organism evidence="1 2">
    <name type="scientific">Lancefieldella parvula</name>
    <dbReference type="NCBI Taxonomy" id="1382"/>
    <lineage>
        <taxon>Bacteria</taxon>
        <taxon>Bacillati</taxon>
        <taxon>Actinomycetota</taxon>
        <taxon>Coriobacteriia</taxon>
        <taxon>Coriobacteriales</taxon>
        <taxon>Atopobiaceae</taxon>
        <taxon>Lancefieldella</taxon>
    </lineage>
</organism>
<gene>
    <name evidence="1" type="ORF">HXK24_06510</name>
</gene>
<accession>A0A9D5X4N6</accession>
<name>A0A9D5X4N6_9ACTN</name>